<sequence>MNEPFGFQMQAPADWTLADLADHILFTMDFDGDHLSQFSVAATPSGRRTPLGPDDESDGMDLPLNSLFPLPKHKKLFYLYDFGASWWFQISKQGKPTTAMPGVTYPRMLAEQGRKPLEYGEDE</sequence>
<dbReference type="Pfam" id="PF07929">
    <property type="entry name" value="PRiA4_ORF3"/>
    <property type="match status" value="1"/>
</dbReference>
<reference evidence="2" key="1">
    <citation type="submission" date="2021-07" db="EMBL/GenBank/DDBJ databases">
        <title>Characterization of violacein-producing bacteria and related species.</title>
        <authorList>
            <person name="Wilson H.S."/>
            <person name="De Leon M.E."/>
        </authorList>
    </citation>
    <scope>NUCLEOTIDE SEQUENCE</scope>
    <source>
        <strain evidence="2">HSC-15S17</strain>
    </source>
</reference>
<gene>
    <name evidence="2" type="ORF">KVP70_01250</name>
    <name evidence="3" type="ORF">L1274_000330</name>
</gene>
<evidence type="ECO:0000313" key="3">
    <source>
        <dbReference type="EMBL" id="MCP2006642.1"/>
    </source>
</evidence>
<organism evidence="2 4">
    <name type="scientific">Duganella violaceipulchra</name>
    <dbReference type="NCBI Taxonomy" id="2849652"/>
    <lineage>
        <taxon>Bacteria</taxon>
        <taxon>Pseudomonadati</taxon>
        <taxon>Pseudomonadota</taxon>
        <taxon>Betaproteobacteria</taxon>
        <taxon>Burkholderiales</taxon>
        <taxon>Oxalobacteraceae</taxon>
        <taxon>Telluria group</taxon>
        <taxon>Duganella</taxon>
    </lineage>
</organism>
<evidence type="ECO:0000259" key="1">
    <source>
        <dbReference type="Pfam" id="PF07929"/>
    </source>
</evidence>
<evidence type="ECO:0000313" key="2">
    <source>
        <dbReference type="EMBL" id="MBV6319546.1"/>
    </source>
</evidence>
<dbReference type="Proteomes" id="UP001155901">
    <property type="component" value="Unassembled WGS sequence"/>
</dbReference>
<keyword evidence="5" id="KW-1185">Reference proteome</keyword>
<feature type="domain" description="Plasmid pRiA4b Orf3-like" evidence="1">
    <location>
        <begin position="9"/>
        <end position="118"/>
    </location>
</feature>
<name>A0AA41H5C2_9BURK</name>
<evidence type="ECO:0000313" key="5">
    <source>
        <dbReference type="Proteomes" id="UP001162889"/>
    </source>
</evidence>
<dbReference type="InterPro" id="IPR012912">
    <property type="entry name" value="Plasmid_pRiA4b_Orf3-like"/>
</dbReference>
<dbReference type="EMBL" id="JALJZU010000001">
    <property type="protein sequence ID" value="MCP2006642.1"/>
    <property type="molecule type" value="Genomic_DNA"/>
</dbReference>
<protein>
    <submittedName>
        <fullName evidence="2">Plasmid pRiA4b ORF-3 family protein</fullName>
    </submittedName>
</protein>
<accession>A0AA41H5C2</accession>
<comment type="caution">
    <text evidence="2">The sequence shown here is derived from an EMBL/GenBank/DDBJ whole genome shotgun (WGS) entry which is preliminary data.</text>
</comment>
<evidence type="ECO:0000313" key="4">
    <source>
        <dbReference type="Proteomes" id="UP001155901"/>
    </source>
</evidence>
<proteinExistence type="predicted"/>
<dbReference type="EMBL" id="JAHTGR010000001">
    <property type="protein sequence ID" value="MBV6319546.1"/>
    <property type="molecule type" value="Genomic_DNA"/>
</dbReference>
<dbReference type="RefSeq" id="WP_217940202.1">
    <property type="nucleotide sequence ID" value="NZ_JAHTGR010000001.1"/>
</dbReference>
<dbReference type="AlphaFoldDB" id="A0AA41H5C2"/>
<reference evidence="3" key="2">
    <citation type="submission" date="2022-03" db="EMBL/GenBank/DDBJ databases">
        <title>Genome Encyclopedia of Bacteria and Archaea VI: Functional Genomics of Type Strains.</title>
        <authorList>
            <person name="Whitman W."/>
        </authorList>
    </citation>
    <scope>NUCLEOTIDE SEQUENCE</scope>
    <source>
        <strain evidence="3">HSC-15S17</strain>
    </source>
</reference>
<dbReference type="Proteomes" id="UP001162889">
    <property type="component" value="Unassembled WGS sequence"/>
</dbReference>